<evidence type="ECO:0000256" key="3">
    <source>
        <dbReference type="ARBA" id="ARBA00023163"/>
    </source>
</evidence>
<dbReference type="SUPFAM" id="SSF55785">
    <property type="entry name" value="PYP-like sensor domain (PAS domain)"/>
    <property type="match status" value="1"/>
</dbReference>
<dbReference type="InterPro" id="IPR035965">
    <property type="entry name" value="PAS-like_dom_sf"/>
</dbReference>
<dbReference type="SMART" id="SM00421">
    <property type="entry name" value="HTH_LUXR"/>
    <property type="match status" value="1"/>
</dbReference>
<dbReference type="PANTHER" id="PTHR44688:SF16">
    <property type="entry name" value="DNA-BINDING TRANSCRIPTIONAL ACTIVATOR DEVR_DOSR"/>
    <property type="match status" value="1"/>
</dbReference>
<sequence>MKISPLPPLNAIFEQMPGCWGCKNTDSTFVHVNKEFSELVGAISPDALVGKTDFDMSQPLSAYAKIFQQQDIQVMKSGRCMRVLNVHPYPDGQWRAHIFTKVPWYSDNGQIKGILFHGQAVNNSAMLEVGQWICKAIGHEPPCPPTKESEHCHQPPLTPRESEVLFLHLYGKKPQSIAKILGVSVKTVENHFANLRIKLGASSKTELVDKALELGIGSCIPDTLLRQQMALVISE</sequence>
<evidence type="ECO:0000313" key="6">
    <source>
        <dbReference type="Proteomes" id="UP000095039"/>
    </source>
</evidence>
<proteinExistence type="predicted"/>
<dbReference type="GO" id="GO:0003677">
    <property type="term" value="F:DNA binding"/>
    <property type="evidence" value="ECO:0007669"/>
    <property type="project" value="UniProtKB-KW"/>
</dbReference>
<dbReference type="Proteomes" id="UP000095039">
    <property type="component" value="Unassembled WGS sequence"/>
</dbReference>
<gene>
    <name evidence="5" type="ORF">A1OK_09125</name>
</gene>
<protein>
    <submittedName>
        <fullName evidence="5">Helix-turn-helix transcriptional regulator</fullName>
    </submittedName>
</protein>
<dbReference type="RefSeq" id="WP_016959910.1">
    <property type="nucleotide sequence ID" value="NZ_AJWN02000046.1"/>
</dbReference>
<organism evidence="5 6">
    <name type="scientific">Enterovibrio norvegicus FF-454</name>
    <dbReference type="NCBI Taxonomy" id="1185651"/>
    <lineage>
        <taxon>Bacteria</taxon>
        <taxon>Pseudomonadati</taxon>
        <taxon>Pseudomonadota</taxon>
        <taxon>Gammaproteobacteria</taxon>
        <taxon>Vibrionales</taxon>
        <taxon>Vibrionaceae</taxon>
        <taxon>Enterovibrio</taxon>
    </lineage>
</organism>
<dbReference type="Pfam" id="PF08448">
    <property type="entry name" value="PAS_4"/>
    <property type="match status" value="1"/>
</dbReference>
<dbReference type="InterPro" id="IPR013656">
    <property type="entry name" value="PAS_4"/>
</dbReference>
<evidence type="ECO:0000313" key="5">
    <source>
        <dbReference type="EMBL" id="OEE61508.1"/>
    </source>
</evidence>
<dbReference type="InterPro" id="IPR000792">
    <property type="entry name" value="Tscrpt_reg_LuxR_C"/>
</dbReference>
<name>A0A1E5C7M5_9GAMM</name>
<dbReference type="Gene3D" id="1.10.10.10">
    <property type="entry name" value="Winged helix-like DNA-binding domain superfamily/Winged helix DNA-binding domain"/>
    <property type="match status" value="1"/>
</dbReference>
<evidence type="ECO:0000256" key="1">
    <source>
        <dbReference type="ARBA" id="ARBA00023015"/>
    </source>
</evidence>
<dbReference type="EMBL" id="AJWN02000046">
    <property type="protein sequence ID" value="OEE61508.1"/>
    <property type="molecule type" value="Genomic_DNA"/>
</dbReference>
<keyword evidence="1" id="KW-0805">Transcription regulation</keyword>
<reference evidence="5 6" key="1">
    <citation type="journal article" date="2012" name="Science">
        <title>Ecological populations of bacteria act as socially cohesive units of antibiotic production and resistance.</title>
        <authorList>
            <person name="Cordero O.X."/>
            <person name="Wildschutte H."/>
            <person name="Kirkup B."/>
            <person name="Proehl S."/>
            <person name="Ngo L."/>
            <person name="Hussain F."/>
            <person name="Le Roux F."/>
            <person name="Mincer T."/>
            <person name="Polz M.F."/>
        </authorList>
    </citation>
    <scope>NUCLEOTIDE SEQUENCE [LARGE SCALE GENOMIC DNA]</scope>
    <source>
        <strain evidence="5 6">FF-454</strain>
    </source>
</reference>
<dbReference type="PANTHER" id="PTHR44688">
    <property type="entry name" value="DNA-BINDING TRANSCRIPTIONAL ACTIVATOR DEVR_DOSR"/>
    <property type="match status" value="1"/>
</dbReference>
<dbReference type="GO" id="GO:0006355">
    <property type="term" value="P:regulation of DNA-templated transcription"/>
    <property type="evidence" value="ECO:0007669"/>
    <property type="project" value="InterPro"/>
</dbReference>
<dbReference type="InterPro" id="IPR016032">
    <property type="entry name" value="Sig_transdc_resp-reg_C-effctor"/>
</dbReference>
<comment type="caution">
    <text evidence="5">The sequence shown here is derived from an EMBL/GenBank/DDBJ whole genome shotgun (WGS) entry which is preliminary data.</text>
</comment>
<keyword evidence="2" id="KW-0238">DNA-binding</keyword>
<dbReference type="SUPFAM" id="SSF46894">
    <property type="entry name" value="C-terminal effector domain of the bipartite response regulators"/>
    <property type="match status" value="1"/>
</dbReference>
<evidence type="ECO:0000256" key="2">
    <source>
        <dbReference type="ARBA" id="ARBA00023125"/>
    </source>
</evidence>
<dbReference type="InterPro" id="IPR036388">
    <property type="entry name" value="WH-like_DNA-bd_sf"/>
</dbReference>
<evidence type="ECO:0000259" key="4">
    <source>
        <dbReference type="PROSITE" id="PS50043"/>
    </source>
</evidence>
<keyword evidence="3" id="KW-0804">Transcription</keyword>
<keyword evidence="6" id="KW-1185">Reference proteome</keyword>
<feature type="domain" description="HTH luxR-type" evidence="4">
    <location>
        <begin position="150"/>
        <end position="215"/>
    </location>
</feature>
<dbReference type="CDD" id="cd06170">
    <property type="entry name" value="LuxR_C_like"/>
    <property type="match status" value="1"/>
</dbReference>
<dbReference type="PRINTS" id="PR00038">
    <property type="entry name" value="HTHLUXR"/>
</dbReference>
<dbReference type="PROSITE" id="PS50043">
    <property type="entry name" value="HTH_LUXR_2"/>
    <property type="match status" value="1"/>
</dbReference>
<accession>A0A1E5C7M5</accession>
<dbReference type="Pfam" id="PF00196">
    <property type="entry name" value="GerE"/>
    <property type="match status" value="1"/>
</dbReference>
<dbReference type="Gene3D" id="3.30.450.20">
    <property type="entry name" value="PAS domain"/>
    <property type="match status" value="1"/>
</dbReference>
<dbReference type="AlphaFoldDB" id="A0A1E5C7M5"/>